<keyword evidence="6" id="KW-1185">Reference proteome</keyword>
<evidence type="ECO:0000256" key="3">
    <source>
        <dbReference type="ARBA" id="ARBA00023163"/>
    </source>
</evidence>
<accession>A0A5Q0H3Q2</accession>
<reference evidence="6" key="1">
    <citation type="journal article" date="2021" name="Curr. Microbiol.">
        <title>Complete genome of nocamycin-producing strain Saccharothrix syringae NRRL B-16468 reveals the biosynthetic potential for secondary metabolites.</title>
        <authorList>
            <person name="Mo X."/>
            <person name="Yang S."/>
        </authorList>
    </citation>
    <scope>NUCLEOTIDE SEQUENCE [LARGE SCALE GENOMIC DNA]</scope>
    <source>
        <strain evidence="6">ATCC 51364 / DSM 43886 / JCM 6844 / KCTC 9398 / NBRC 14523 / NRRL B-16468 / INA 2240</strain>
    </source>
</reference>
<organism evidence="5 6">
    <name type="scientific">Saccharothrix syringae</name>
    <name type="common">Nocardiopsis syringae</name>
    <dbReference type="NCBI Taxonomy" id="103733"/>
    <lineage>
        <taxon>Bacteria</taxon>
        <taxon>Bacillati</taxon>
        <taxon>Actinomycetota</taxon>
        <taxon>Actinomycetes</taxon>
        <taxon>Pseudonocardiales</taxon>
        <taxon>Pseudonocardiaceae</taxon>
        <taxon>Saccharothrix</taxon>
    </lineage>
</organism>
<dbReference type="Proteomes" id="UP000325787">
    <property type="component" value="Chromosome"/>
</dbReference>
<sequence>MPRDRFSAMACSVARTANIVGDPWTLLVLRDLFLGLTRFDQFTADLGIATNTLADRLATLVDAGLVERRKYQEHPVRHEYHLTGAGKDLYGVVVSLLAWGDRHLAPDGAPLRLRHTTCDHVATPVVACSHCGGELHADDVLPLPGPGGRAAPGTRLVAELLAGPRPDRPVRRPG</sequence>
<proteinExistence type="predicted"/>
<evidence type="ECO:0000313" key="6">
    <source>
        <dbReference type="Proteomes" id="UP000325787"/>
    </source>
</evidence>
<name>A0A5Q0H3Q2_SACSY</name>
<dbReference type="InterPro" id="IPR036388">
    <property type="entry name" value="WH-like_DNA-bd_sf"/>
</dbReference>
<gene>
    <name evidence="5" type="ORF">EKG83_25650</name>
</gene>
<evidence type="ECO:0000313" key="5">
    <source>
        <dbReference type="EMBL" id="QFZ20352.1"/>
    </source>
</evidence>
<dbReference type="InterPro" id="IPR036390">
    <property type="entry name" value="WH_DNA-bd_sf"/>
</dbReference>
<dbReference type="Pfam" id="PF01638">
    <property type="entry name" value="HxlR"/>
    <property type="match status" value="1"/>
</dbReference>
<dbReference type="PANTHER" id="PTHR33204">
    <property type="entry name" value="TRANSCRIPTIONAL REGULATOR, MARR FAMILY"/>
    <property type="match status" value="1"/>
</dbReference>
<dbReference type="KEGG" id="ssyi:EKG83_25650"/>
<dbReference type="RefSeq" id="WP_033433532.1">
    <property type="nucleotide sequence ID" value="NZ_CP034550.1"/>
</dbReference>
<dbReference type="SUPFAM" id="SSF46785">
    <property type="entry name" value="Winged helix' DNA-binding domain"/>
    <property type="match status" value="1"/>
</dbReference>
<feature type="domain" description="HTH hxlR-type" evidence="4">
    <location>
        <begin position="11"/>
        <end position="108"/>
    </location>
</feature>
<dbReference type="OrthoDB" id="5181972at2"/>
<evidence type="ECO:0000256" key="1">
    <source>
        <dbReference type="ARBA" id="ARBA00023015"/>
    </source>
</evidence>
<dbReference type="AlphaFoldDB" id="A0A5Q0H3Q2"/>
<dbReference type="PANTHER" id="PTHR33204:SF18">
    <property type="entry name" value="TRANSCRIPTIONAL REGULATORY PROTEIN"/>
    <property type="match status" value="1"/>
</dbReference>
<protein>
    <submittedName>
        <fullName evidence="5">Transcriptional regulator</fullName>
    </submittedName>
</protein>
<dbReference type="GO" id="GO:0003677">
    <property type="term" value="F:DNA binding"/>
    <property type="evidence" value="ECO:0007669"/>
    <property type="project" value="UniProtKB-KW"/>
</dbReference>
<dbReference type="PROSITE" id="PS51118">
    <property type="entry name" value="HTH_HXLR"/>
    <property type="match status" value="1"/>
</dbReference>
<keyword evidence="1" id="KW-0805">Transcription regulation</keyword>
<keyword evidence="2" id="KW-0238">DNA-binding</keyword>
<dbReference type="EMBL" id="CP034550">
    <property type="protein sequence ID" value="QFZ20352.1"/>
    <property type="molecule type" value="Genomic_DNA"/>
</dbReference>
<evidence type="ECO:0000256" key="2">
    <source>
        <dbReference type="ARBA" id="ARBA00023125"/>
    </source>
</evidence>
<keyword evidence="3" id="KW-0804">Transcription</keyword>
<dbReference type="InterPro" id="IPR002577">
    <property type="entry name" value="HTH_HxlR"/>
</dbReference>
<dbReference type="Gene3D" id="1.10.10.10">
    <property type="entry name" value="Winged helix-like DNA-binding domain superfamily/Winged helix DNA-binding domain"/>
    <property type="match status" value="1"/>
</dbReference>
<evidence type="ECO:0000259" key="4">
    <source>
        <dbReference type="PROSITE" id="PS51118"/>
    </source>
</evidence>